<keyword evidence="3" id="KW-1185">Reference proteome</keyword>
<dbReference type="AlphaFoldDB" id="E6LD99"/>
<dbReference type="Proteomes" id="UP000010296">
    <property type="component" value="Unassembled WGS sequence"/>
</dbReference>
<feature type="transmembrane region" description="Helical" evidence="1">
    <location>
        <begin position="41"/>
        <end position="65"/>
    </location>
</feature>
<accession>E6LD99</accession>
<name>E6LD99_ENTI1</name>
<dbReference type="STRING" id="888064.HMPREF9088_0339"/>
<keyword evidence="1" id="KW-0812">Transmembrane</keyword>
<gene>
    <name evidence="2" type="ORF">HMPREF9088_0339</name>
</gene>
<dbReference type="InterPro" id="IPR030949">
    <property type="entry name" value="ECF_S_folate_fam"/>
</dbReference>
<dbReference type="NCBIfam" id="TIGR04518">
    <property type="entry name" value="ECF_S_folT_fam"/>
    <property type="match status" value="1"/>
</dbReference>
<organism evidence="2 3">
    <name type="scientific">Enterococcus italicus (strain DSM 15952 / CCUG 50447 / LMG 22039 / TP 1.5)</name>
    <dbReference type="NCBI Taxonomy" id="888064"/>
    <lineage>
        <taxon>Bacteria</taxon>
        <taxon>Bacillati</taxon>
        <taxon>Bacillota</taxon>
        <taxon>Bacilli</taxon>
        <taxon>Lactobacillales</taxon>
        <taxon>Enterococcaceae</taxon>
        <taxon>Enterococcus</taxon>
    </lineage>
</organism>
<dbReference type="InterPro" id="IPR024529">
    <property type="entry name" value="ECF_trnsprt_substrate-spec"/>
</dbReference>
<evidence type="ECO:0008006" key="4">
    <source>
        <dbReference type="Google" id="ProtNLM"/>
    </source>
</evidence>
<dbReference type="Pfam" id="PF12822">
    <property type="entry name" value="ECF_trnsprt"/>
    <property type="match status" value="1"/>
</dbReference>
<evidence type="ECO:0000313" key="3">
    <source>
        <dbReference type="Proteomes" id="UP000010296"/>
    </source>
</evidence>
<dbReference type="GO" id="GO:0022857">
    <property type="term" value="F:transmembrane transporter activity"/>
    <property type="evidence" value="ECO:0007669"/>
    <property type="project" value="InterPro"/>
</dbReference>
<dbReference type="Gene3D" id="1.10.1760.20">
    <property type="match status" value="1"/>
</dbReference>
<feature type="transmembrane region" description="Helical" evidence="1">
    <location>
        <begin position="77"/>
        <end position="98"/>
    </location>
</feature>
<keyword evidence="1" id="KW-1133">Transmembrane helix</keyword>
<dbReference type="eggNOG" id="COG3275">
    <property type="taxonomic scope" value="Bacteria"/>
</dbReference>
<keyword evidence="1" id="KW-0472">Membrane</keyword>
<sequence length="177" mass="19971">MLRMKQKITTRMIATMGLLVALQVVLSQVLGIETQYLRLSFSFVPTIIMGMLFGPLWAGIGCVLADFLGMALFPKAAFFFGFTINAFIGGLIYGYFFYKKEISWKNAIGCALATTIVISLILTPIWLSMMYNQPLFSWVIWAPRLIKTVIMLPIQAILNYMVGRMVPLQKLIKRVSV</sequence>
<protein>
    <recommendedName>
        <fullName evidence="4">Folate transporter FolT</fullName>
    </recommendedName>
</protein>
<evidence type="ECO:0000313" key="2">
    <source>
        <dbReference type="EMBL" id="EFU74773.1"/>
    </source>
</evidence>
<comment type="caution">
    <text evidence="2">The sequence shown here is derived from an EMBL/GenBank/DDBJ whole genome shotgun (WGS) entry which is preliminary data.</text>
</comment>
<feature type="transmembrane region" description="Helical" evidence="1">
    <location>
        <begin position="139"/>
        <end position="158"/>
    </location>
</feature>
<dbReference type="HOGENOM" id="CLU_098232_3_0_9"/>
<feature type="transmembrane region" description="Helical" evidence="1">
    <location>
        <begin position="104"/>
        <end position="127"/>
    </location>
</feature>
<reference evidence="2 3" key="1">
    <citation type="submission" date="2010-12" db="EMBL/GenBank/DDBJ databases">
        <authorList>
            <person name="Muzny D."/>
            <person name="Qin X."/>
            <person name="Deng J."/>
            <person name="Jiang H."/>
            <person name="Liu Y."/>
            <person name="Qu J."/>
            <person name="Song X.-Z."/>
            <person name="Zhang L."/>
            <person name="Thornton R."/>
            <person name="Coyle M."/>
            <person name="Francisco L."/>
            <person name="Jackson L."/>
            <person name="Javaid M."/>
            <person name="Korchina V."/>
            <person name="Kovar C."/>
            <person name="Mata R."/>
            <person name="Mathew T."/>
            <person name="Ngo R."/>
            <person name="Nguyen L."/>
            <person name="Nguyen N."/>
            <person name="Okwuonu G."/>
            <person name="Ongeri F."/>
            <person name="Pham C."/>
            <person name="Simmons D."/>
            <person name="Wilczek-Boney K."/>
            <person name="Hale W."/>
            <person name="Jakkamsetti A."/>
            <person name="Pham P."/>
            <person name="Ruth R."/>
            <person name="San Lucas F."/>
            <person name="Warren J."/>
            <person name="Zhang J."/>
            <person name="Zhao Z."/>
            <person name="Zhou C."/>
            <person name="Zhu D."/>
            <person name="Lee S."/>
            <person name="Bess C."/>
            <person name="Blankenburg K."/>
            <person name="Forbes L."/>
            <person name="Fu Q."/>
            <person name="Gubbala S."/>
            <person name="Hirani K."/>
            <person name="Jayaseelan J.C."/>
            <person name="Lara F."/>
            <person name="Munidasa M."/>
            <person name="Palculict T."/>
            <person name="Patil S."/>
            <person name="Pu L.-L."/>
            <person name="Saada N."/>
            <person name="Tang L."/>
            <person name="Weissenberger G."/>
            <person name="Zhu Y."/>
            <person name="Hemphill L."/>
            <person name="Shang Y."/>
            <person name="Youmans B."/>
            <person name="Ayvaz T."/>
            <person name="Ross M."/>
            <person name="Santibanez J."/>
            <person name="Aqrawi P."/>
            <person name="Gross S."/>
            <person name="Joshi V."/>
            <person name="Fowler G."/>
            <person name="Nazareth L."/>
            <person name="Reid J."/>
            <person name="Worley K."/>
            <person name="Petrosino J."/>
            <person name="Highlander S."/>
            <person name="Gibbs R."/>
        </authorList>
    </citation>
    <scope>NUCLEOTIDE SEQUENCE [LARGE SCALE GENOMIC DNA]</scope>
    <source>
        <strain evidence="3">DSM 15952 / CCUG 50447 / LMG 22039 / TP 1.5</strain>
    </source>
</reference>
<evidence type="ECO:0000256" key="1">
    <source>
        <dbReference type="SAM" id="Phobius"/>
    </source>
</evidence>
<dbReference type="EMBL" id="AEPV01000012">
    <property type="protein sequence ID" value="EFU74773.1"/>
    <property type="molecule type" value="Genomic_DNA"/>
</dbReference>
<proteinExistence type="predicted"/>